<dbReference type="Proteomes" id="UP001174315">
    <property type="component" value="Unassembled WGS sequence"/>
</dbReference>
<keyword evidence="3" id="KW-1185">Reference proteome</keyword>
<dbReference type="Gene3D" id="3.30.70.100">
    <property type="match status" value="1"/>
</dbReference>
<comment type="caution">
    <text evidence="2">The sequence shown here is derived from an EMBL/GenBank/DDBJ whole genome shotgun (WGS) entry which is preliminary data.</text>
</comment>
<proteinExistence type="predicted"/>
<protein>
    <submittedName>
        <fullName evidence="2">BLUF domain-containing protein</fullName>
    </submittedName>
</protein>
<dbReference type="Pfam" id="PF04940">
    <property type="entry name" value="BLUF"/>
    <property type="match status" value="1"/>
</dbReference>
<dbReference type="PROSITE" id="PS50925">
    <property type="entry name" value="BLUF"/>
    <property type="match status" value="1"/>
</dbReference>
<dbReference type="InterPro" id="IPR036046">
    <property type="entry name" value="Acylphosphatase-like_dom_sf"/>
</dbReference>
<feature type="domain" description="BLUF" evidence="1">
    <location>
        <begin position="3"/>
        <end position="101"/>
    </location>
</feature>
<reference evidence="2" key="1">
    <citation type="submission" date="2023-07" db="EMBL/GenBank/DDBJ databases">
        <title>Stenotrophomonas isolates from soil.</title>
        <authorList>
            <person name="Sharma V."/>
            <person name="Zur-Pinska J."/>
            <person name="Hay A.G."/>
        </authorList>
    </citation>
    <scope>NUCLEOTIDE SEQUENCE</scope>
    <source>
        <strain evidence="2">C2</strain>
    </source>
</reference>
<dbReference type="RefSeq" id="WP_301868443.1">
    <property type="nucleotide sequence ID" value="NZ_JAUKNN010000001.1"/>
</dbReference>
<dbReference type="SUPFAM" id="SSF54975">
    <property type="entry name" value="Acylphosphatase/BLUF domain-like"/>
    <property type="match status" value="1"/>
</dbReference>
<dbReference type="EMBL" id="JAUKNN010000001">
    <property type="protein sequence ID" value="MDN8667720.1"/>
    <property type="molecule type" value="Genomic_DNA"/>
</dbReference>
<organism evidence="2 3">
    <name type="scientific">Stenotrophomonas indicatrix</name>
    <dbReference type="NCBI Taxonomy" id="2045451"/>
    <lineage>
        <taxon>Bacteria</taxon>
        <taxon>Pseudomonadati</taxon>
        <taxon>Pseudomonadota</taxon>
        <taxon>Gammaproteobacteria</taxon>
        <taxon>Lysobacterales</taxon>
        <taxon>Lysobacteraceae</taxon>
        <taxon>Stenotrophomonas</taxon>
    </lineage>
</organism>
<sequence length="156" mass="16839">MPIRAVVYTSEAAADIAASRLGQTGGRLCGIVDDAARFNRDAGVTGVLLFDGARFVQYMEGPDDGLQVAYSRVLGASSHSGLIELQRGRVGQRRLPFWPMRWLPVEPTELRRVASADWTGFVQREGTAAPTTTATGMELLRALVEPYTASPSTESP</sequence>
<gene>
    <name evidence="2" type="ORF">Q0S36_00040</name>
</gene>
<dbReference type="SMART" id="SM01034">
    <property type="entry name" value="BLUF"/>
    <property type="match status" value="1"/>
</dbReference>
<evidence type="ECO:0000259" key="1">
    <source>
        <dbReference type="PROSITE" id="PS50925"/>
    </source>
</evidence>
<dbReference type="InterPro" id="IPR007024">
    <property type="entry name" value="BLUF_domain"/>
</dbReference>
<name>A0ABT8Q739_9GAMM</name>
<accession>A0ABT8Q739</accession>
<evidence type="ECO:0000313" key="2">
    <source>
        <dbReference type="EMBL" id="MDN8667720.1"/>
    </source>
</evidence>
<evidence type="ECO:0000313" key="3">
    <source>
        <dbReference type="Proteomes" id="UP001174315"/>
    </source>
</evidence>